<dbReference type="Pfam" id="PF13469">
    <property type="entry name" value="Sulfotransfer_3"/>
    <property type="match status" value="1"/>
</dbReference>
<reference evidence="2 3" key="1">
    <citation type="submission" date="2022-10" db="EMBL/GenBank/DDBJ databases">
        <title>Luteolibacter arcticus strain CCTCC AB 2014275, whole genome shotgun sequencing project.</title>
        <authorList>
            <person name="Zhao G."/>
            <person name="Shen L."/>
        </authorList>
    </citation>
    <scope>NUCLEOTIDE SEQUENCE [LARGE SCALE GENOMIC DNA]</scope>
    <source>
        <strain evidence="2 3">CCTCC AB 2014275</strain>
    </source>
</reference>
<dbReference type="InterPro" id="IPR027417">
    <property type="entry name" value="P-loop_NTPase"/>
</dbReference>
<dbReference type="Gene3D" id="3.40.50.300">
    <property type="entry name" value="P-loop containing nucleotide triphosphate hydrolases"/>
    <property type="match status" value="1"/>
</dbReference>
<dbReference type="InterPro" id="IPR019734">
    <property type="entry name" value="TPR_rpt"/>
</dbReference>
<protein>
    <submittedName>
        <fullName evidence="2">Sulfotransferase</fullName>
    </submittedName>
</protein>
<evidence type="ECO:0000313" key="2">
    <source>
        <dbReference type="EMBL" id="MCW1925748.1"/>
    </source>
</evidence>
<dbReference type="SUPFAM" id="SSF48452">
    <property type="entry name" value="TPR-like"/>
    <property type="match status" value="1"/>
</dbReference>
<keyword evidence="1" id="KW-0808">Transferase</keyword>
<accession>A0ABT3GQG0</accession>
<dbReference type="Pfam" id="PF13174">
    <property type="entry name" value="TPR_6"/>
    <property type="match status" value="1"/>
</dbReference>
<evidence type="ECO:0000313" key="3">
    <source>
        <dbReference type="Proteomes" id="UP001320876"/>
    </source>
</evidence>
<dbReference type="InterPro" id="IPR011990">
    <property type="entry name" value="TPR-like_helical_dom_sf"/>
</dbReference>
<dbReference type="PANTHER" id="PTHR12788">
    <property type="entry name" value="PROTEIN-TYROSINE SULFOTRANSFERASE 2"/>
    <property type="match status" value="1"/>
</dbReference>
<dbReference type="Proteomes" id="UP001320876">
    <property type="component" value="Unassembled WGS sequence"/>
</dbReference>
<sequence length="507" mass="56992">MSTDDPQDLKEARALWLQDRCDEALAKFEAVLEKHPDHPLALIDAARAFGARYQIAKAEALVDRYLEVTGRGARELAMAGQTYRMIHRGRKALECFRQSAALAPADPAAGLELAMLLDRAGEVAEADTVLAELIARHPSFTEGRFFQAHVAIRRGDSGRAVPVLEELASKVRHHPYLRTRACYALAEASDRSGDPAEAVRQAMRAKAFGESDADTLRRIAALIRKQGDQLARAFTPARLAEWQKEKHPPVTLLTGSPRSGTTLLEKVLDAHPGLRSSDEHDLFARFIAPPVLQPPGKAGTGDAGSRLAATDSRRAERMRAEYFGGMEELLGEPLAGRMMLDKNPSLTELIPAWLRMAPHSQILVMLRDPRDVVLSCFLNYFPLNAFSVSFLTIEQTARRYVREMESWLRLRDKLPPAQWREVRYEDCVEDLRTTAGDTLRWMGLEWSDEVTGYRETLARRLTQSPTYADVQQPVHRRAIGKWRRYETLLAPVQPLLAPLVRRFGYVD</sequence>
<comment type="caution">
    <text evidence="2">The sequence shown here is derived from an EMBL/GenBank/DDBJ whole genome shotgun (WGS) entry which is preliminary data.</text>
</comment>
<keyword evidence="3" id="KW-1185">Reference proteome</keyword>
<dbReference type="PANTHER" id="PTHR12788:SF10">
    <property type="entry name" value="PROTEIN-TYROSINE SULFOTRANSFERASE"/>
    <property type="match status" value="1"/>
</dbReference>
<dbReference type="Gene3D" id="1.25.40.10">
    <property type="entry name" value="Tetratricopeptide repeat domain"/>
    <property type="match status" value="2"/>
</dbReference>
<dbReference type="RefSeq" id="WP_264489855.1">
    <property type="nucleotide sequence ID" value="NZ_JAPDDT010000017.1"/>
</dbReference>
<evidence type="ECO:0000256" key="1">
    <source>
        <dbReference type="ARBA" id="ARBA00022679"/>
    </source>
</evidence>
<organism evidence="2 3">
    <name type="scientific">Luteolibacter arcticus</name>
    <dbReference type="NCBI Taxonomy" id="1581411"/>
    <lineage>
        <taxon>Bacteria</taxon>
        <taxon>Pseudomonadati</taxon>
        <taxon>Verrucomicrobiota</taxon>
        <taxon>Verrucomicrobiia</taxon>
        <taxon>Verrucomicrobiales</taxon>
        <taxon>Verrucomicrobiaceae</taxon>
        <taxon>Luteolibacter</taxon>
    </lineage>
</organism>
<name>A0ABT3GQG0_9BACT</name>
<dbReference type="InterPro" id="IPR026634">
    <property type="entry name" value="TPST-like"/>
</dbReference>
<gene>
    <name evidence="2" type="ORF">OKA05_24535</name>
</gene>
<dbReference type="Pfam" id="PF13432">
    <property type="entry name" value="TPR_16"/>
    <property type="match status" value="2"/>
</dbReference>
<proteinExistence type="predicted"/>
<dbReference type="EMBL" id="JAPDDT010000017">
    <property type="protein sequence ID" value="MCW1925748.1"/>
    <property type="molecule type" value="Genomic_DNA"/>
</dbReference>
<dbReference type="SUPFAM" id="SSF52540">
    <property type="entry name" value="P-loop containing nucleoside triphosphate hydrolases"/>
    <property type="match status" value="1"/>
</dbReference>